<dbReference type="PROSITE" id="PS00062">
    <property type="entry name" value="ALDOKETO_REDUCTASE_2"/>
    <property type="match status" value="1"/>
</dbReference>
<dbReference type="Gene3D" id="3.20.20.100">
    <property type="entry name" value="NADP-dependent oxidoreductase domain"/>
    <property type="match status" value="1"/>
</dbReference>
<evidence type="ECO:0000259" key="9">
    <source>
        <dbReference type="Pfam" id="PF00248"/>
    </source>
</evidence>
<dbReference type="InterPro" id="IPR036812">
    <property type="entry name" value="NAD(P)_OxRdtase_dom_sf"/>
</dbReference>
<dbReference type="STRING" id="663331.D4AW85"/>
<dbReference type="InterPro" id="IPR018170">
    <property type="entry name" value="Aldo/ket_reductase_CS"/>
</dbReference>
<evidence type="ECO:0000256" key="2">
    <source>
        <dbReference type="ARBA" id="ARBA00023002"/>
    </source>
</evidence>
<evidence type="ECO:0000256" key="3">
    <source>
        <dbReference type="ARBA" id="ARBA00025065"/>
    </source>
</evidence>
<keyword evidence="11" id="KW-1185">Reference proteome</keyword>
<comment type="caution">
    <text evidence="10">The sequence shown here is derived from an EMBL/GenBank/DDBJ whole genome shotgun (WGS) entry which is preliminary data.</text>
</comment>
<dbReference type="HOGENOM" id="CLU_023205_0_0_1"/>
<comment type="function">
    <text evidence="3">Catalyzes the initial reaction in the xylose utilization pathway by reducing D-xylose into xylitol. Xylose is a major component of hemicelluloses such as xylan. Most fungi utilize D-xylose via three enzymatic reactions, xylose reductase (XR), xylitol dehydrogenase (XDH), and xylulokinase, to form xylulose 5-phosphate, which enters pentose phosphate pathway.</text>
</comment>
<dbReference type="GO" id="GO:0016616">
    <property type="term" value="F:oxidoreductase activity, acting on the CH-OH group of donors, NAD or NADP as acceptor"/>
    <property type="evidence" value="ECO:0007669"/>
    <property type="project" value="UniProtKB-ARBA"/>
</dbReference>
<dbReference type="PRINTS" id="PR00069">
    <property type="entry name" value="ALDKETRDTASE"/>
</dbReference>
<evidence type="ECO:0000256" key="1">
    <source>
        <dbReference type="ARBA" id="ARBA00012845"/>
    </source>
</evidence>
<evidence type="ECO:0000256" key="8">
    <source>
        <dbReference type="PIRSR" id="PIRSR000097-3"/>
    </source>
</evidence>
<dbReference type="PIRSF" id="PIRSF000097">
    <property type="entry name" value="AKR"/>
    <property type="match status" value="1"/>
</dbReference>
<gene>
    <name evidence="10" type="ORF">ARB_00450</name>
</gene>
<feature type="binding site" evidence="7">
    <location>
        <position position="109"/>
    </location>
    <ligand>
        <name>substrate</name>
    </ligand>
</feature>
<accession>D4AW85</accession>
<proteinExistence type="predicted"/>
<dbReference type="FunFam" id="3.20.20.100:FF:000002">
    <property type="entry name" value="2,5-diketo-D-gluconic acid reductase A"/>
    <property type="match status" value="1"/>
</dbReference>
<evidence type="ECO:0000256" key="4">
    <source>
        <dbReference type="ARBA" id="ARBA00047534"/>
    </source>
</evidence>
<reference evidence="11" key="1">
    <citation type="journal article" date="2011" name="Genome Biol.">
        <title>Comparative and functional genomics provide insights into the pathogenicity of dermatophytic fungi.</title>
        <authorList>
            <person name="Burmester A."/>
            <person name="Shelest E."/>
            <person name="Gloeckner G."/>
            <person name="Heddergott C."/>
            <person name="Schindler S."/>
            <person name="Staib P."/>
            <person name="Heidel A."/>
            <person name="Felder M."/>
            <person name="Petzold A."/>
            <person name="Szafranski K."/>
            <person name="Feuermann M."/>
            <person name="Pedruzzi I."/>
            <person name="Priebe S."/>
            <person name="Groth M."/>
            <person name="Winkler R."/>
            <person name="Li W."/>
            <person name="Kniemeyer O."/>
            <person name="Schroeckh V."/>
            <person name="Hertweck C."/>
            <person name="Hube B."/>
            <person name="White T.C."/>
            <person name="Platzer M."/>
            <person name="Guthke R."/>
            <person name="Heitman J."/>
            <person name="Woestemeyer J."/>
            <person name="Zipfel P.F."/>
            <person name="Monod M."/>
            <person name="Brakhage A.A."/>
        </authorList>
    </citation>
    <scope>NUCLEOTIDE SEQUENCE [LARGE SCALE GENOMIC DNA]</scope>
    <source>
        <strain evidence="11">ATCC MYA-4681 / CBS 112371</strain>
    </source>
</reference>
<dbReference type="Proteomes" id="UP000008866">
    <property type="component" value="Unassembled WGS sequence"/>
</dbReference>
<evidence type="ECO:0000256" key="6">
    <source>
        <dbReference type="PIRSR" id="PIRSR000097-1"/>
    </source>
</evidence>
<dbReference type="CDD" id="cd19071">
    <property type="entry name" value="AKR_AKR1-5-like"/>
    <property type="match status" value="1"/>
</dbReference>
<feature type="active site" description="Proton donor" evidence="6">
    <location>
        <position position="51"/>
    </location>
</feature>
<evidence type="ECO:0000313" key="10">
    <source>
        <dbReference type="EMBL" id="EFE32625.1"/>
    </source>
</evidence>
<dbReference type="OMA" id="ITQYSPF"/>
<name>D4AW85_ARTBC</name>
<feature type="domain" description="NADP-dependent oxidoreductase" evidence="9">
    <location>
        <begin position="19"/>
        <end position="293"/>
    </location>
</feature>
<dbReference type="SUPFAM" id="SSF51430">
    <property type="entry name" value="NAD(P)-linked oxidoreductase"/>
    <property type="match status" value="1"/>
</dbReference>
<dbReference type="InterPro" id="IPR023210">
    <property type="entry name" value="NADP_OxRdtase_dom"/>
</dbReference>
<keyword evidence="2" id="KW-0560">Oxidoreductase</keyword>
<dbReference type="EC" id="1.1.1.307" evidence="1"/>
<dbReference type="RefSeq" id="XP_003013265.1">
    <property type="nucleotide sequence ID" value="XM_003013219.1"/>
</dbReference>
<dbReference type="InterPro" id="IPR020471">
    <property type="entry name" value="AKR"/>
</dbReference>
<evidence type="ECO:0000313" key="11">
    <source>
        <dbReference type="Proteomes" id="UP000008866"/>
    </source>
</evidence>
<evidence type="ECO:0000256" key="5">
    <source>
        <dbReference type="ARBA" id="ARBA00049485"/>
    </source>
</evidence>
<sequence>MPPRNTKFKLNTGAEIPAIGFGTWQDEQAQEGAVLAALQAGYRHIDTAAIYGTEAAVGKAIKKSGIPREELFITSKLWNNKHKPEDVEKALDDSLKNLGISYLDLYLMHWPVAFAPGDEAFPKDSSGKMKVVDIDYVDTYKAMEKLAMAGKTKAIGISNFSKAETERLLENTSIVPAVHQLELHPWLQQPSFVTFLKTKGIHITHYSSLGNQNESYKQDGKLLEAPALTAIGKKYNKSPAQVALVDQLTGWVAWGINEGHSVLVKSKTEQRIKDNFQADFELKAEDLQLVHEMDRQRRFNDASESFNYKFFSDLD</sequence>
<dbReference type="EMBL" id="ABSU01000014">
    <property type="protein sequence ID" value="EFE32625.1"/>
    <property type="molecule type" value="Genomic_DNA"/>
</dbReference>
<protein>
    <recommendedName>
        <fullName evidence="1">D-xylose reductase [NAD(P)H]</fullName>
        <ecNumber evidence="1">1.1.1.307</ecNumber>
    </recommendedName>
</protein>
<comment type="catalytic activity">
    <reaction evidence="4">
        <text>xylitol + NADP(+) = D-xylose + NADPH + H(+)</text>
        <dbReference type="Rhea" id="RHEA:27445"/>
        <dbReference type="ChEBI" id="CHEBI:15378"/>
        <dbReference type="ChEBI" id="CHEBI:17151"/>
        <dbReference type="ChEBI" id="CHEBI:53455"/>
        <dbReference type="ChEBI" id="CHEBI:57783"/>
        <dbReference type="ChEBI" id="CHEBI:58349"/>
        <dbReference type="EC" id="1.1.1.307"/>
    </reaction>
</comment>
<dbReference type="KEGG" id="abe:ARB_00450"/>
<organism evidence="10 11">
    <name type="scientific">Arthroderma benhamiae (strain ATCC MYA-4681 / CBS 112371)</name>
    <name type="common">Trichophyton mentagrophytes</name>
    <dbReference type="NCBI Taxonomy" id="663331"/>
    <lineage>
        <taxon>Eukaryota</taxon>
        <taxon>Fungi</taxon>
        <taxon>Dikarya</taxon>
        <taxon>Ascomycota</taxon>
        <taxon>Pezizomycotina</taxon>
        <taxon>Eurotiomycetes</taxon>
        <taxon>Eurotiomycetidae</taxon>
        <taxon>Onygenales</taxon>
        <taxon>Arthrodermataceae</taxon>
        <taxon>Trichophyton</taxon>
    </lineage>
</organism>
<comment type="catalytic activity">
    <reaction evidence="5">
        <text>xylitol + NAD(+) = D-xylose + NADH + H(+)</text>
        <dbReference type="Rhea" id="RHEA:27441"/>
        <dbReference type="ChEBI" id="CHEBI:15378"/>
        <dbReference type="ChEBI" id="CHEBI:17151"/>
        <dbReference type="ChEBI" id="CHEBI:53455"/>
        <dbReference type="ChEBI" id="CHEBI:57540"/>
        <dbReference type="ChEBI" id="CHEBI:57945"/>
        <dbReference type="EC" id="1.1.1.307"/>
    </reaction>
</comment>
<dbReference type="eggNOG" id="KOG1577">
    <property type="taxonomic scope" value="Eukaryota"/>
</dbReference>
<dbReference type="PANTHER" id="PTHR11732">
    <property type="entry name" value="ALDO/KETO REDUCTASE"/>
    <property type="match status" value="1"/>
</dbReference>
<evidence type="ECO:0000256" key="7">
    <source>
        <dbReference type="PIRSR" id="PIRSR000097-2"/>
    </source>
</evidence>
<dbReference type="PROSITE" id="PS00798">
    <property type="entry name" value="ALDOKETO_REDUCTASE_1"/>
    <property type="match status" value="1"/>
</dbReference>
<dbReference type="AlphaFoldDB" id="D4AW85"/>
<dbReference type="Pfam" id="PF00248">
    <property type="entry name" value="Aldo_ket_red"/>
    <property type="match status" value="1"/>
</dbReference>
<feature type="site" description="Lowers pKa of active site Tyr" evidence="8">
    <location>
        <position position="76"/>
    </location>
</feature>
<dbReference type="GeneID" id="9519219"/>